<keyword evidence="11" id="KW-1185">Reference proteome</keyword>
<evidence type="ECO:0000256" key="5">
    <source>
        <dbReference type="ARBA" id="ARBA00022989"/>
    </source>
</evidence>
<comment type="caution">
    <text evidence="10">The sequence shown here is derived from an EMBL/GenBank/DDBJ whole genome shotgun (WGS) entry which is preliminary data.</text>
</comment>
<feature type="transmembrane region" description="Helical" evidence="7">
    <location>
        <begin position="374"/>
        <end position="391"/>
    </location>
</feature>
<dbReference type="Pfam" id="PF21902">
    <property type="entry name" value="PTM1-like_N"/>
    <property type="match status" value="1"/>
</dbReference>
<comment type="similarity">
    <text evidence="2">Belongs to the LU7TM family.</text>
</comment>
<dbReference type="GO" id="GO:0005829">
    <property type="term" value="C:cytosol"/>
    <property type="evidence" value="ECO:0007669"/>
    <property type="project" value="GOC"/>
</dbReference>
<comment type="subcellular location">
    <subcellularLocation>
        <location evidence="1">Membrane</location>
        <topology evidence="1">Multi-pass membrane protein</topology>
    </subcellularLocation>
</comment>
<evidence type="ECO:0000256" key="2">
    <source>
        <dbReference type="ARBA" id="ARBA00007883"/>
    </source>
</evidence>
<dbReference type="InterPro" id="IPR053938">
    <property type="entry name" value="PTM1-like_N"/>
</dbReference>
<dbReference type="GO" id="GO:0016020">
    <property type="term" value="C:membrane"/>
    <property type="evidence" value="ECO:0007669"/>
    <property type="project" value="UniProtKB-SubCell"/>
</dbReference>
<dbReference type="STRING" id="36022.A0A1V2LDD8"/>
<feature type="domain" description="PTM1-like N-terminal" evidence="9">
    <location>
        <begin position="1"/>
        <end position="131"/>
    </location>
</feature>
<evidence type="ECO:0000259" key="8">
    <source>
        <dbReference type="Pfam" id="PF06814"/>
    </source>
</evidence>
<protein>
    <submittedName>
        <fullName evidence="10">Membrane protein PTM1</fullName>
    </submittedName>
</protein>
<sequence length="405" mass="45824">MYDRAAFGGNVNPYISTSLETYKGDGGGFDMAVMIFEYQDFDLLGKKLSDGNTKYICDKEAIDLGLCGETHEGMFLSNTGDGKNKSEILSYKLSEVGDGGIKYMVKHTGYYCAVVYDEYEANFDVTVNFRNSFGNLAAAEFPKLALYAALAIAYALAFFYYGFSFYRHRNSILPLQKYISAFFIFLILESVMVWGYYDLTNRKGTADAGVKVYMVFVSIMQSIKFTFSFFLLLVIALGYGIVYPKLDRKLMLKCRIFAGVHLFFCLLYIITNYLAAPGAADEGSWVGLLSLPVVITTGIFYVTTLKSLGATTALLASQKQQIKLDMYRKLFRIIFVSLLVLILGIIVSSFIFIGMSTTELIEQHWKSRFFFLDFWPSLVYFVIFNLIAFLWRPTEQPPKPTAKKD</sequence>
<keyword evidence="3 7" id="KW-0812">Transmembrane</keyword>
<dbReference type="OMA" id="TWGFYDF"/>
<evidence type="ECO:0000313" key="10">
    <source>
        <dbReference type="EMBL" id="ONH69862.1"/>
    </source>
</evidence>
<dbReference type="VEuPathDB" id="FungiDB:BON22_0718"/>
<dbReference type="AlphaFoldDB" id="A0A1V2LDD8"/>
<dbReference type="GO" id="GO:0042147">
    <property type="term" value="P:retrograde transport, endosome to Golgi"/>
    <property type="evidence" value="ECO:0007669"/>
    <property type="project" value="TreeGrafter"/>
</dbReference>
<evidence type="ECO:0000256" key="3">
    <source>
        <dbReference type="ARBA" id="ARBA00022692"/>
    </source>
</evidence>
<evidence type="ECO:0000256" key="1">
    <source>
        <dbReference type="ARBA" id="ARBA00004141"/>
    </source>
</evidence>
<keyword evidence="4" id="KW-0732">Signal</keyword>
<evidence type="ECO:0000313" key="11">
    <source>
        <dbReference type="Proteomes" id="UP000189513"/>
    </source>
</evidence>
<reference evidence="11" key="1">
    <citation type="journal article" date="2017" name="Genome Announc.">
        <title>Genome sequences of Cyberlindnera fabianii 65, Pichia kudriavzevii 129, and Saccharomyces cerevisiae 131 isolated from fermented masau fruits in Zimbabwe.</title>
        <authorList>
            <person name="van Rijswijck I.M.H."/>
            <person name="Derks M.F.L."/>
            <person name="Abee T."/>
            <person name="de Ridder D."/>
            <person name="Smid E.J."/>
        </authorList>
    </citation>
    <scope>NUCLEOTIDE SEQUENCE [LARGE SCALE GENOMIC DNA]</scope>
    <source>
        <strain evidence="11">65</strain>
    </source>
</reference>
<keyword evidence="6 7" id="KW-0472">Membrane</keyword>
<feature type="transmembrane region" description="Helical" evidence="7">
    <location>
        <begin position="144"/>
        <end position="166"/>
    </location>
</feature>
<feature type="domain" description="GOST seven transmembrane" evidence="8">
    <location>
        <begin position="142"/>
        <end position="397"/>
    </location>
</feature>
<name>A0A1V2LDD8_CYBFA</name>
<dbReference type="InterPro" id="IPR009637">
    <property type="entry name" value="GPR107/GPR108-like"/>
</dbReference>
<feature type="transmembrane region" description="Helical" evidence="7">
    <location>
        <begin position="212"/>
        <end position="242"/>
    </location>
</feature>
<feature type="transmembrane region" description="Helical" evidence="7">
    <location>
        <begin position="254"/>
        <end position="276"/>
    </location>
</feature>
<keyword evidence="5 7" id="KW-1133">Transmembrane helix</keyword>
<feature type="transmembrane region" description="Helical" evidence="7">
    <location>
        <begin position="178"/>
        <end position="197"/>
    </location>
</feature>
<evidence type="ECO:0000256" key="7">
    <source>
        <dbReference type="SAM" id="Phobius"/>
    </source>
</evidence>
<dbReference type="InterPro" id="IPR053937">
    <property type="entry name" value="GOST_TM"/>
</dbReference>
<evidence type="ECO:0000256" key="4">
    <source>
        <dbReference type="ARBA" id="ARBA00022729"/>
    </source>
</evidence>
<feature type="transmembrane region" description="Helical" evidence="7">
    <location>
        <begin position="330"/>
        <end position="354"/>
    </location>
</feature>
<evidence type="ECO:0000259" key="9">
    <source>
        <dbReference type="Pfam" id="PF21902"/>
    </source>
</evidence>
<dbReference type="PANTHER" id="PTHR21229">
    <property type="entry name" value="LUNG SEVEN TRANSMEMBRANE RECEPTOR"/>
    <property type="match status" value="1"/>
</dbReference>
<dbReference type="Pfam" id="PF06814">
    <property type="entry name" value="GOST_TM"/>
    <property type="match status" value="1"/>
</dbReference>
<feature type="transmembrane region" description="Helical" evidence="7">
    <location>
        <begin position="288"/>
        <end position="309"/>
    </location>
</feature>
<evidence type="ECO:0000256" key="6">
    <source>
        <dbReference type="ARBA" id="ARBA00023136"/>
    </source>
</evidence>
<dbReference type="EMBL" id="MPUK01000001">
    <property type="protein sequence ID" value="ONH69862.1"/>
    <property type="molecule type" value="Genomic_DNA"/>
</dbReference>
<proteinExistence type="inferred from homology"/>
<dbReference type="PANTHER" id="PTHR21229:SF1">
    <property type="entry name" value="GH17801P"/>
    <property type="match status" value="1"/>
</dbReference>
<gene>
    <name evidence="10" type="ORF">BON22_0718</name>
</gene>
<dbReference type="GO" id="GO:0005794">
    <property type="term" value="C:Golgi apparatus"/>
    <property type="evidence" value="ECO:0007669"/>
    <property type="project" value="TreeGrafter"/>
</dbReference>
<organism evidence="10 11">
    <name type="scientific">Cyberlindnera fabianii</name>
    <name type="common">Yeast</name>
    <name type="synonym">Hansenula fabianii</name>
    <dbReference type="NCBI Taxonomy" id="36022"/>
    <lineage>
        <taxon>Eukaryota</taxon>
        <taxon>Fungi</taxon>
        <taxon>Dikarya</taxon>
        <taxon>Ascomycota</taxon>
        <taxon>Saccharomycotina</taxon>
        <taxon>Saccharomycetes</taxon>
        <taxon>Phaffomycetales</taxon>
        <taxon>Phaffomycetaceae</taxon>
        <taxon>Cyberlindnera</taxon>
    </lineage>
</organism>
<accession>A0A1V2LDD8</accession>
<dbReference type="Proteomes" id="UP000189513">
    <property type="component" value="Unassembled WGS sequence"/>
</dbReference>